<dbReference type="InterPro" id="IPR004821">
    <property type="entry name" value="Cyt_trans-like"/>
</dbReference>
<dbReference type="InterPro" id="IPR014729">
    <property type="entry name" value="Rossmann-like_a/b/a_fold"/>
</dbReference>
<reference evidence="4 5" key="1">
    <citation type="journal article" date="2015" name="Nature">
        <title>rRNA introns, odd ribosomes, and small enigmatic genomes across a large radiation of phyla.</title>
        <authorList>
            <person name="Brown C.T."/>
            <person name="Hug L.A."/>
            <person name="Thomas B.C."/>
            <person name="Sharon I."/>
            <person name="Castelle C.J."/>
            <person name="Singh A."/>
            <person name="Wilkins M.J."/>
            <person name="Williams K.H."/>
            <person name="Banfield J.F."/>
        </authorList>
    </citation>
    <scope>NUCLEOTIDE SEQUENCE [LARGE SCALE GENOMIC DNA]</scope>
</reference>
<name>A0A0G0RUE2_9BACT</name>
<dbReference type="GO" id="GO:0016779">
    <property type="term" value="F:nucleotidyltransferase activity"/>
    <property type="evidence" value="ECO:0007669"/>
    <property type="project" value="UniProtKB-KW"/>
</dbReference>
<comment type="caution">
    <text evidence="4">The sequence shown here is derived from an EMBL/GenBank/DDBJ whole genome shotgun (WGS) entry which is preliminary data.</text>
</comment>
<dbReference type="PANTHER" id="PTHR43793:SF1">
    <property type="entry name" value="FAD SYNTHASE"/>
    <property type="match status" value="1"/>
</dbReference>
<dbReference type="Pfam" id="PF01467">
    <property type="entry name" value="CTP_transf_like"/>
    <property type="match status" value="1"/>
</dbReference>
<protein>
    <submittedName>
        <fullName evidence="4">Glycerol-3-phosphate cytidyltransferase TagD</fullName>
    </submittedName>
</protein>
<evidence type="ECO:0000259" key="3">
    <source>
        <dbReference type="Pfam" id="PF01467"/>
    </source>
</evidence>
<dbReference type="NCBIfam" id="TIGR00125">
    <property type="entry name" value="cyt_tran_rel"/>
    <property type="match status" value="1"/>
</dbReference>
<proteinExistence type="predicted"/>
<keyword evidence="2" id="KW-0548">Nucleotidyltransferase</keyword>
<evidence type="ECO:0000313" key="4">
    <source>
        <dbReference type="EMBL" id="KKR56148.1"/>
    </source>
</evidence>
<dbReference type="PANTHER" id="PTHR43793">
    <property type="entry name" value="FAD SYNTHASE"/>
    <property type="match status" value="1"/>
</dbReference>
<dbReference type="Proteomes" id="UP000034627">
    <property type="component" value="Unassembled WGS sequence"/>
</dbReference>
<sequence>MTKSKTKVILTGGCFDILHYGHVYFLKKAKSLGDYLVVAIESDERIRELKGKGRPFHSQKQRKETLESLKFVDKVIILKDKMTHQDYIDLVNKVNPCIIAVTEGDPILDKKKEQAEMVGAKIVQIPHIRTHSTTQISKFLNLD</sequence>
<feature type="domain" description="Cytidyltransferase-like" evidence="3">
    <location>
        <begin position="10"/>
        <end position="135"/>
    </location>
</feature>
<accession>A0A0G0RUE2</accession>
<dbReference type="SUPFAM" id="SSF52374">
    <property type="entry name" value="Nucleotidylyl transferase"/>
    <property type="match status" value="1"/>
</dbReference>
<organism evidence="4 5">
    <name type="scientific">Candidatus Woesebacteria bacterium GW2011_GWF1_40_24</name>
    <dbReference type="NCBI Taxonomy" id="1618601"/>
    <lineage>
        <taxon>Bacteria</taxon>
        <taxon>Candidatus Woeseibacteriota</taxon>
    </lineage>
</organism>
<gene>
    <name evidence="4" type="ORF">UT93_C0004G0026</name>
</gene>
<dbReference type="Gene3D" id="3.40.50.620">
    <property type="entry name" value="HUPs"/>
    <property type="match status" value="1"/>
</dbReference>
<keyword evidence="1 4" id="KW-0808">Transferase</keyword>
<evidence type="ECO:0000256" key="2">
    <source>
        <dbReference type="ARBA" id="ARBA00022695"/>
    </source>
</evidence>
<evidence type="ECO:0000313" key="5">
    <source>
        <dbReference type="Proteomes" id="UP000034627"/>
    </source>
</evidence>
<evidence type="ECO:0000256" key="1">
    <source>
        <dbReference type="ARBA" id="ARBA00022679"/>
    </source>
</evidence>
<dbReference type="InterPro" id="IPR050385">
    <property type="entry name" value="Archaeal_FAD_synthase"/>
</dbReference>
<dbReference type="EMBL" id="LBYR01000004">
    <property type="protein sequence ID" value="KKR56148.1"/>
    <property type="molecule type" value="Genomic_DNA"/>
</dbReference>
<dbReference type="AlphaFoldDB" id="A0A0G0RUE2"/>